<organism evidence="1 2">
    <name type="scientific">Flavobacterium faecale</name>
    <dbReference type="NCBI Taxonomy" id="1355330"/>
    <lineage>
        <taxon>Bacteria</taxon>
        <taxon>Pseudomonadati</taxon>
        <taxon>Bacteroidota</taxon>
        <taxon>Flavobacteriia</taxon>
        <taxon>Flavobacteriales</taxon>
        <taxon>Flavobacteriaceae</taxon>
        <taxon>Flavobacterium</taxon>
    </lineage>
</organism>
<accession>A0A2S1L944</accession>
<dbReference type="Proteomes" id="UP000244527">
    <property type="component" value="Chromosome"/>
</dbReference>
<dbReference type="EMBL" id="CP020918">
    <property type="protein sequence ID" value="AWG20265.1"/>
    <property type="molecule type" value="Genomic_DNA"/>
</dbReference>
<sequence>MVDKIEFQHFFEKQVYKYIKLNKTNDPVLMELVTEGEVSLYRLTDSSWISNYNFGTNMYGNNMYGTSRKITKITNFLIRKNEEYPSCLNCELFNK</sequence>
<evidence type="ECO:0000313" key="1">
    <source>
        <dbReference type="EMBL" id="AWG20265.1"/>
    </source>
</evidence>
<evidence type="ECO:0000313" key="2">
    <source>
        <dbReference type="Proteomes" id="UP000244527"/>
    </source>
</evidence>
<keyword evidence="2" id="KW-1185">Reference proteome</keyword>
<proteinExistence type="predicted"/>
<dbReference type="AlphaFoldDB" id="A0A2S1L944"/>
<reference evidence="1 2" key="1">
    <citation type="submission" date="2017-04" db="EMBL/GenBank/DDBJ databases">
        <title>Compelte genome sequence of WV33.</title>
        <authorList>
            <person name="Lee P.C."/>
        </authorList>
    </citation>
    <scope>NUCLEOTIDE SEQUENCE [LARGE SCALE GENOMIC DNA]</scope>
    <source>
        <strain evidence="1 2">WV33</strain>
    </source>
</reference>
<dbReference type="KEGG" id="ffa:FFWV33_01340"/>
<protein>
    <submittedName>
        <fullName evidence="1">Uncharacterized protein</fullName>
    </submittedName>
</protein>
<gene>
    <name evidence="1" type="ORF">FFWV33_01340</name>
</gene>
<name>A0A2S1L944_9FLAO</name>